<dbReference type="InterPro" id="IPR036521">
    <property type="entry name" value="SRP19-like_sf"/>
</dbReference>
<evidence type="ECO:0000256" key="1">
    <source>
        <dbReference type="ARBA" id="ARBA00004496"/>
    </source>
</evidence>
<dbReference type="SUPFAM" id="SSF69695">
    <property type="entry name" value="SRP19"/>
    <property type="match status" value="1"/>
</dbReference>
<gene>
    <name evidence="9" type="ordered locus">PAS_chr3_0534</name>
</gene>
<dbReference type="HOGENOM" id="CLU_065433_1_1_1"/>
<reference evidence="9 10" key="1">
    <citation type="journal article" date="2009" name="Nat. Biotechnol.">
        <title>Genome sequence of the recombinant protein production host Pichia pastoris.</title>
        <authorList>
            <person name="De Schutter K."/>
            <person name="Lin Y.C."/>
            <person name="Tiels P."/>
            <person name="Van Hecke A."/>
            <person name="Glinka S."/>
            <person name="Weber-Lehmann J."/>
            <person name="Rouze P."/>
            <person name="Van de Peer Y."/>
            <person name="Callewaert N."/>
        </authorList>
    </citation>
    <scope>NUCLEOTIDE SEQUENCE [LARGE SCALE GENOMIC DNA]</scope>
    <source>
        <strain evidence="10">GS115 / ATCC 20864</strain>
    </source>
</reference>
<sequence length="270" mass="30881">MPLLEEISDAEDIDNLEMDLAEFDPTLRTPIAEQRPAPQVVRSQDAESGQTPLVPNQDQISQYIEQFKEGGTINKDQVIRPDEMMEKEMAELKSFQILYPCYFDKNRSVKEGRRCQKEYGVENPLAKTILDACRYLDIPCILEPEKTHPQDFGNPGRVRVAIKESGKYLDEQYKTKRKLIQLVGQFLVEHPTTLQKVQELPGPPELQQGGYIPERVPRVKGLKMNEIVPLHSPFTIKHPSTKSVYEREPEPAPPAAVPKAPKQKKIMVRR</sequence>
<dbReference type="STRING" id="644223.C4R4U7"/>
<evidence type="ECO:0000256" key="6">
    <source>
        <dbReference type="ARBA" id="ARBA00060225"/>
    </source>
</evidence>
<evidence type="ECO:0000256" key="4">
    <source>
        <dbReference type="ARBA" id="ARBA00023135"/>
    </source>
</evidence>
<keyword evidence="5" id="KW-0687">Ribonucleoprotein</keyword>
<dbReference type="Gene3D" id="3.30.56.30">
    <property type="entry name" value="Signal recognition particle, SRP19-like subunit"/>
    <property type="match status" value="1"/>
</dbReference>
<dbReference type="GO" id="GO:0008312">
    <property type="term" value="F:7S RNA binding"/>
    <property type="evidence" value="ECO:0007669"/>
    <property type="project" value="EnsemblFungi"/>
</dbReference>
<dbReference type="GO" id="GO:0005786">
    <property type="term" value="C:signal recognition particle, endoplasmic reticulum targeting"/>
    <property type="evidence" value="ECO:0007669"/>
    <property type="project" value="UniProtKB-KW"/>
</dbReference>
<evidence type="ECO:0000256" key="7">
    <source>
        <dbReference type="ARBA" id="ARBA00068261"/>
    </source>
</evidence>
<comment type="similarity">
    <text evidence="2">Belongs to the SRP19 family.</text>
</comment>
<dbReference type="OrthoDB" id="2190947at2759"/>
<keyword evidence="10" id="KW-1185">Reference proteome</keyword>
<feature type="region of interest" description="Disordered" evidence="8">
    <location>
        <begin position="28"/>
        <end position="54"/>
    </location>
</feature>
<evidence type="ECO:0000256" key="2">
    <source>
        <dbReference type="ARBA" id="ARBA00008910"/>
    </source>
</evidence>
<feature type="region of interest" description="Disordered" evidence="8">
    <location>
        <begin position="237"/>
        <end position="270"/>
    </location>
</feature>
<feature type="compositionally biased region" description="Basic residues" evidence="8">
    <location>
        <begin position="261"/>
        <end position="270"/>
    </location>
</feature>
<dbReference type="PANTHER" id="PTHR17453:SF0">
    <property type="entry name" value="SIGNAL RECOGNITION PARTICLE 19 KDA PROTEIN"/>
    <property type="match status" value="1"/>
</dbReference>
<dbReference type="OMA" id="IPKVKGF"/>
<dbReference type="GO" id="GO:0006617">
    <property type="term" value="P:SRP-dependent cotranslational protein targeting to membrane, signal sequence recognition"/>
    <property type="evidence" value="ECO:0007669"/>
    <property type="project" value="EnsemblFungi"/>
</dbReference>
<protein>
    <recommendedName>
        <fullName evidence="7">Signal recognition particle SEC65 subunit</fullName>
    </recommendedName>
</protein>
<dbReference type="AlphaFoldDB" id="C4R4U7"/>
<proteinExistence type="inferred from homology"/>
<dbReference type="Proteomes" id="UP000000314">
    <property type="component" value="Chromosome 3"/>
</dbReference>
<name>C4R4U7_KOMPG</name>
<dbReference type="FunFam" id="3.30.56.30:FF:000003">
    <property type="entry name" value="Signal recognition particle SEC65 subunit"/>
    <property type="match status" value="1"/>
</dbReference>
<keyword evidence="4" id="KW-0733">Signal recognition particle</keyword>
<comment type="subcellular location">
    <subcellularLocation>
        <location evidence="1">Cytoplasm</location>
    </subcellularLocation>
</comment>
<evidence type="ECO:0000256" key="3">
    <source>
        <dbReference type="ARBA" id="ARBA00022490"/>
    </source>
</evidence>
<dbReference type="RefSeq" id="XP_002492762.1">
    <property type="nucleotide sequence ID" value="XM_002492717.1"/>
</dbReference>
<dbReference type="KEGG" id="ppa:PAS_chr3_0534"/>
<keyword evidence="3" id="KW-0963">Cytoplasm</keyword>
<dbReference type="InterPro" id="IPR002778">
    <property type="entry name" value="Signal_recog_particle_SRP19"/>
</dbReference>
<dbReference type="Pfam" id="PF01922">
    <property type="entry name" value="SRP19"/>
    <property type="match status" value="1"/>
</dbReference>
<comment type="function">
    <text evidence="6">Signal-recognition-particle assembly has a crucial role in targeting secretory proteins to the rough endoplasmic reticulum membrane. It must be involved intimately in the translocation of a wide variety of protein substrates.</text>
</comment>
<accession>C4R4U7</accession>
<dbReference type="PANTHER" id="PTHR17453">
    <property type="entry name" value="SIGNAL RECOGNITION PARTICLE 19 KD PROTEIN"/>
    <property type="match status" value="1"/>
</dbReference>
<dbReference type="eggNOG" id="KOG3198">
    <property type="taxonomic scope" value="Eukaryota"/>
</dbReference>
<evidence type="ECO:0000256" key="5">
    <source>
        <dbReference type="ARBA" id="ARBA00023274"/>
    </source>
</evidence>
<dbReference type="EMBL" id="FN392321">
    <property type="protein sequence ID" value="CAY70583.1"/>
    <property type="molecule type" value="Genomic_DNA"/>
</dbReference>
<dbReference type="FunCoup" id="C4R4U7">
    <property type="interactions" value="78"/>
</dbReference>
<evidence type="ECO:0000313" key="9">
    <source>
        <dbReference type="EMBL" id="CAY70583.1"/>
    </source>
</evidence>
<evidence type="ECO:0000256" key="8">
    <source>
        <dbReference type="SAM" id="MobiDB-lite"/>
    </source>
</evidence>
<dbReference type="InParanoid" id="C4R4U7"/>
<dbReference type="GeneID" id="8199902"/>
<evidence type="ECO:0000313" key="10">
    <source>
        <dbReference type="Proteomes" id="UP000000314"/>
    </source>
</evidence>
<organism evidence="9 10">
    <name type="scientific">Komagataella phaffii (strain GS115 / ATCC 20864)</name>
    <name type="common">Yeast</name>
    <name type="synonym">Pichia pastoris</name>
    <dbReference type="NCBI Taxonomy" id="644223"/>
    <lineage>
        <taxon>Eukaryota</taxon>
        <taxon>Fungi</taxon>
        <taxon>Dikarya</taxon>
        <taxon>Ascomycota</taxon>
        <taxon>Saccharomycotina</taxon>
        <taxon>Pichiomycetes</taxon>
        <taxon>Pichiales</taxon>
        <taxon>Pichiaceae</taxon>
        <taxon>Komagataella</taxon>
    </lineage>
</organism>